<protein>
    <submittedName>
        <fullName evidence="2">Uncharacterized protein</fullName>
    </submittedName>
</protein>
<evidence type="ECO:0000256" key="1">
    <source>
        <dbReference type="SAM" id="MobiDB-lite"/>
    </source>
</evidence>
<dbReference type="RefSeq" id="WP_172874043.1">
    <property type="nucleotide sequence ID" value="NZ_JABRWL010000006.1"/>
</dbReference>
<feature type="compositionally biased region" description="Low complexity" evidence="1">
    <location>
        <begin position="191"/>
        <end position="206"/>
    </location>
</feature>
<evidence type="ECO:0000313" key="3">
    <source>
        <dbReference type="Proteomes" id="UP001155820"/>
    </source>
</evidence>
<dbReference type="AlphaFoldDB" id="A0AA44ENM0"/>
<dbReference type="Proteomes" id="UP001155820">
    <property type="component" value="Unassembled WGS sequence"/>
</dbReference>
<proteinExistence type="predicted"/>
<name>A0AA44ENM0_9HYPH</name>
<organism evidence="2 3">
    <name type="scientific">Agrobacterium pusense</name>
    <dbReference type="NCBI Taxonomy" id="648995"/>
    <lineage>
        <taxon>Bacteria</taxon>
        <taxon>Pseudomonadati</taxon>
        <taxon>Pseudomonadota</taxon>
        <taxon>Alphaproteobacteria</taxon>
        <taxon>Hyphomicrobiales</taxon>
        <taxon>Rhizobiaceae</taxon>
        <taxon>Rhizobium/Agrobacterium group</taxon>
        <taxon>Agrobacterium</taxon>
    </lineage>
</organism>
<reference evidence="2" key="1">
    <citation type="submission" date="2019-07" db="EMBL/GenBank/DDBJ databases">
        <title>FDA dAtabase for Regulatory Grade micrObial Sequences (FDA-ARGOS): Supporting development and validation of Infectious Disease Dx tests.</title>
        <authorList>
            <person name="Bachman M."/>
            <person name="Young C."/>
            <person name="Tallon L."/>
            <person name="Sadzewicz L."/>
            <person name="Vavikolanu K."/>
            <person name="Mehta A."/>
            <person name="Aluvathingal J."/>
            <person name="Nadendla S."/>
            <person name="Nandy P."/>
            <person name="Geyer C."/>
            <person name="Yan Y."/>
            <person name="Sichtig H."/>
        </authorList>
    </citation>
    <scope>NUCLEOTIDE SEQUENCE</scope>
    <source>
        <strain evidence="2">FDAARGOS_618</strain>
    </source>
</reference>
<feature type="region of interest" description="Disordered" evidence="1">
    <location>
        <begin position="137"/>
        <end position="224"/>
    </location>
</feature>
<evidence type="ECO:0000313" key="2">
    <source>
        <dbReference type="EMBL" id="NRF21523.1"/>
    </source>
</evidence>
<dbReference type="EMBL" id="JABRWM010000006">
    <property type="protein sequence ID" value="NRF21523.1"/>
    <property type="molecule type" value="Genomic_DNA"/>
</dbReference>
<sequence length="224" mass="23590">MMDVGEEIFWQNARAVTRDIGMFHLDPAHGAAVDVVRWCLRHRGRPTHHRQTFLEAESPPLLAYLETLATSGDAAGWRTLEQRIRHHAELLHETDMHPCARPWLAAIWHCLPELAGIGQTILDGADEPKSAADFEVAPAPTDTDTKAGDGGGDEGSAGKAGSAGTAAEPKPSSPLALPVVPVVLTQAEMKALAPDDNASDANAKNDATPDGPNGSTGPKPGGPK</sequence>
<feature type="compositionally biased region" description="Low complexity" evidence="1">
    <location>
        <begin position="157"/>
        <end position="184"/>
    </location>
</feature>
<gene>
    <name evidence="2" type="ORF">FOB26_20915</name>
</gene>
<keyword evidence="3" id="KW-1185">Reference proteome</keyword>
<comment type="caution">
    <text evidence="2">The sequence shown here is derived from an EMBL/GenBank/DDBJ whole genome shotgun (WGS) entry which is preliminary data.</text>
</comment>
<accession>A0AA44ENM0</accession>